<organism evidence="1 2">
    <name type="scientific">Pantoea phage vB_PagS_Vid5</name>
    <dbReference type="NCBI Taxonomy" id="2099652"/>
    <lineage>
        <taxon>Viruses</taxon>
        <taxon>Duplodnaviria</taxon>
        <taxon>Heunggongvirae</taxon>
        <taxon>Uroviricota</taxon>
        <taxon>Caudoviricetes</taxon>
        <taxon>Vidquintavirus</taxon>
        <taxon>Vidquintavirus Vid5</taxon>
    </lineage>
</organism>
<sequence length="181" mass="20087">MSEHQGAGTERDFTNYLIRAANLTVQEMAIRDSFVREYVFDYNGTAAALRSGFNSVLAVEYAQKFLQDPYVQWKVREHEESLAKNVVVDEDALAKLERQRLIEGLKREANYKGPGASAAARVAAHKALIELYGFNAPKNTNVNHTVGQGVMVVPAVATVENWEQAAAETQRQLAEDTNDNS</sequence>
<dbReference type="EMBL" id="MG948468">
    <property type="protein sequence ID" value="AVJ51756.1"/>
    <property type="molecule type" value="Genomic_DNA"/>
</dbReference>
<evidence type="ECO:0000313" key="2">
    <source>
        <dbReference type="Proteomes" id="UP000241629"/>
    </source>
</evidence>
<dbReference type="Pfam" id="PF03592">
    <property type="entry name" value="Terminase_2"/>
    <property type="match status" value="1"/>
</dbReference>
<dbReference type="Gene3D" id="1.10.10.1400">
    <property type="entry name" value="Terminase, small subunit, N-terminal DNA-binding domain, HTH motif"/>
    <property type="match status" value="1"/>
</dbReference>
<proteinExistence type="predicted"/>
<dbReference type="InterPro" id="IPR005335">
    <property type="entry name" value="Terminase_ssu"/>
</dbReference>
<accession>A0A2P1CKJ1</accession>
<protein>
    <submittedName>
        <fullName evidence="1">Terminase small subunit</fullName>
    </submittedName>
</protein>
<name>A0A2P1CKJ1_9CAUD</name>
<keyword evidence="2" id="KW-1185">Reference proteome</keyword>
<reference evidence="1 2" key="1">
    <citation type="submission" date="2018-02" db="EMBL/GenBank/DDBJ databases">
        <title>Complete genome sequence of Pantoea phage vB_PagS_Vid5.</title>
        <authorList>
            <person name="Truncaite L."/>
            <person name="Simoliunas E."/>
            <person name="Meskys R."/>
        </authorList>
    </citation>
    <scope>NUCLEOTIDE SEQUENCE [LARGE SCALE GENOMIC DNA]</scope>
</reference>
<dbReference type="InterPro" id="IPR038713">
    <property type="entry name" value="Terminase_Gp1_N_sf"/>
</dbReference>
<dbReference type="OrthoDB" id="10050at10239"/>
<gene>
    <name evidence="1" type="ORF">Vid5_gp01</name>
</gene>
<dbReference type="GO" id="GO:0051276">
    <property type="term" value="P:chromosome organization"/>
    <property type="evidence" value="ECO:0007669"/>
    <property type="project" value="InterPro"/>
</dbReference>
<dbReference type="Proteomes" id="UP000241629">
    <property type="component" value="Segment"/>
</dbReference>
<evidence type="ECO:0000313" key="1">
    <source>
        <dbReference type="EMBL" id="AVJ51756.1"/>
    </source>
</evidence>